<accession>A0A8H6CS83</accession>
<gene>
    <name evidence="1" type="ORF">HO173_011734</name>
</gene>
<evidence type="ECO:0000313" key="1">
    <source>
        <dbReference type="EMBL" id="KAF6228715.1"/>
    </source>
</evidence>
<comment type="caution">
    <text evidence="1">The sequence shown here is derived from an EMBL/GenBank/DDBJ whole genome shotgun (WGS) entry which is preliminary data.</text>
</comment>
<dbReference type="PANTHER" id="PTHR34724:SF2">
    <property type="entry name" value="OS12G0596101 PROTEIN"/>
    <property type="match status" value="1"/>
</dbReference>
<dbReference type="RefSeq" id="XP_037159530.1">
    <property type="nucleotide sequence ID" value="XM_037313613.1"/>
</dbReference>
<dbReference type="EMBL" id="JACCJC010000075">
    <property type="protein sequence ID" value="KAF6228715.1"/>
    <property type="molecule type" value="Genomic_DNA"/>
</dbReference>
<dbReference type="Proteomes" id="UP000578531">
    <property type="component" value="Unassembled WGS sequence"/>
</dbReference>
<proteinExistence type="predicted"/>
<name>A0A8H6CS83_9LECA</name>
<organism evidence="1 2">
    <name type="scientific">Letharia columbiana</name>
    <dbReference type="NCBI Taxonomy" id="112416"/>
    <lineage>
        <taxon>Eukaryota</taxon>
        <taxon>Fungi</taxon>
        <taxon>Dikarya</taxon>
        <taxon>Ascomycota</taxon>
        <taxon>Pezizomycotina</taxon>
        <taxon>Lecanoromycetes</taxon>
        <taxon>OSLEUM clade</taxon>
        <taxon>Lecanoromycetidae</taxon>
        <taxon>Lecanorales</taxon>
        <taxon>Lecanorineae</taxon>
        <taxon>Parmeliaceae</taxon>
        <taxon>Letharia</taxon>
    </lineage>
</organism>
<evidence type="ECO:0000313" key="2">
    <source>
        <dbReference type="Proteomes" id="UP000578531"/>
    </source>
</evidence>
<protein>
    <submittedName>
        <fullName evidence="1">Uncharacterized protein</fullName>
    </submittedName>
</protein>
<dbReference type="GeneID" id="59293376"/>
<dbReference type="PANTHER" id="PTHR34724">
    <property type="entry name" value="OS12G0596101 PROTEIN"/>
    <property type="match status" value="1"/>
</dbReference>
<dbReference type="OrthoDB" id="88410at2759"/>
<reference evidence="1 2" key="1">
    <citation type="journal article" date="2020" name="Genomics">
        <title>Complete, high-quality genomes from long-read metagenomic sequencing of two wolf lichen thalli reveals enigmatic genome architecture.</title>
        <authorList>
            <person name="McKenzie S.K."/>
            <person name="Walston R.F."/>
            <person name="Allen J.L."/>
        </authorList>
    </citation>
    <scope>NUCLEOTIDE SEQUENCE [LARGE SCALE GENOMIC DNA]</scope>
    <source>
        <strain evidence="1">WasteWater2</strain>
    </source>
</reference>
<keyword evidence="2" id="KW-1185">Reference proteome</keyword>
<sequence length="56" mass="6305">MCKGGTCDKCQKSSWWGCGQHVPMVMDKLPKESWCTCEPKVEKEGTRYPPMAPKAD</sequence>
<dbReference type="AlphaFoldDB" id="A0A8H6CS83"/>